<feature type="region of interest" description="Disordered" evidence="1">
    <location>
        <begin position="66"/>
        <end position="126"/>
    </location>
</feature>
<gene>
    <name evidence="2" type="ORF">C4K46_01410</name>
</gene>
<dbReference type="Proteomes" id="UP001519296">
    <property type="component" value="Unassembled WGS sequence"/>
</dbReference>
<accession>A0ABS5B188</accession>
<name>A0ABS5B188_9STRE</name>
<evidence type="ECO:0000313" key="3">
    <source>
        <dbReference type="Proteomes" id="UP001519296"/>
    </source>
</evidence>
<feature type="compositionally biased region" description="Basic and acidic residues" evidence="1">
    <location>
        <begin position="66"/>
        <end position="75"/>
    </location>
</feature>
<dbReference type="PIRSF" id="PIRSF021328">
    <property type="entry name" value="UCP021328"/>
    <property type="match status" value="1"/>
</dbReference>
<dbReference type="EMBL" id="PRDG01000001">
    <property type="protein sequence ID" value="MBP2622592.1"/>
    <property type="molecule type" value="Genomic_DNA"/>
</dbReference>
<dbReference type="RefSeq" id="WP_209626611.1">
    <property type="nucleotide sequence ID" value="NZ_PRDG01000001.1"/>
</dbReference>
<reference evidence="2 3" key="1">
    <citation type="submission" date="2018-02" db="EMBL/GenBank/DDBJ databases">
        <title>Draft genome sequence of Streptococcus oricebi CCUG 70868T type strain.</title>
        <authorList>
            <person name="Mendez V."/>
            <person name="Salva-Serra F."/>
            <person name="Jaen-Luchoro D."/>
            <person name="Gonzales-Siles L."/>
            <person name="Karlsson R."/>
            <person name="Engstrom-Jakobsson H."/>
            <person name="Busquets A."/>
            <person name="Gomila M."/>
            <person name="Pineiro-Iglesias B."/>
            <person name="Bennasar-Figueras A."/>
            <person name="Seeger M."/>
            <person name="Moore E."/>
        </authorList>
    </citation>
    <scope>NUCLEOTIDE SEQUENCE [LARGE SCALE GENOMIC DNA]</scope>
    <source>
        <strain evidence="2 3">CCUG 70868</strain>
    </source>
</reference>
<dbReference type="Pfam" id="PF11208">
    <property type="entry name" value="DUF2992"/>
    <property type="match status" value="1"/>
</dbReference>
<comment type="caution">
    <text evidence="2">The sequence shown here is derived from an EMBL/GenBank/DDBJ whole genome shotgun (WGS) entry which is preliminary data.</text>
</comment>
<protein>
    <submittedName>
        <fullName evidence="2">DUF2992 domain-containing protein</fullName>
    </submittedName>
</protein>
<evidence type="ECO:0000256" key="1">
    <source>
        <dbReference type="SAM" id="MobiDB-lite"/>
    </source>
</evidence>
<evidence type="ECO:0000313" key="2">
    <source>
        <dbReference type="EMBL" id="MBP2622592.1"/>
    </source>
</evidence>
<feature type="compositionally biased region" description="Basic residues" evidence="1">
    <location>
        <begin position="76"/>
        <end position="91"/>
    </location>
</feature>
<organism evidence="2 3">
    <name type="scientific">Streptococcus oricebi</name>
    <dbReference type="NCBI Taxonomy" id="1547447"/>
    <lineage>
        <taxon>Bacteria</taxon>
        <taxon>Bacillati</taxon>
        <taxon>Bacillota</taxon>
        <taxon>Bacilli</taxon>
        <taxon>Lactobacillales</taxon>
        <taxon>Streptococcaceae</taxon>
        <taxon>Streptococcus</taxon>
    </lineage>
</organism>
<keyword evidence="3" id="KW-1185">Reference proteome</keyword>
<sequence length="138" mass="16878">MKLTIYFEDAFWYGLVEYTDSHEHYRVIKYTFGSEPKDFEVLKFIHQRLPALISKNDRVAVDRLQEETPPSDRKMNPKRMQRAINKQKKKPAVSTKAQMELTKVHELMKKEKKRSRREKKQEQKDIQYQLRRKKRFYV</sequence>
<dbReference type="InterPro" id="IPR016787">
    <property type="entry name" value="UCP021328"/>
</dbReference>
<proteinExistence type="predicted"/>